<dbReference type="Proteomes" id="UP001552299">
    <property type="component" value="Unassembled WGS sequence"/>
</dbReference>
<keyword evidence="2" id="KW-0677">Repeat</keyword>
<reference evidence="10 11" key="1">
    <citation type="journal article" date="2024" name="Plant Biotechnol. J.">
        <title>Dendrobium thyrsiflorum genome and its molecular insights into genes involved in important horticultural traits.</title>
        <authorList>
            <person name="Chen B."/>
            <person name="Wang J.Y."/>
            <person name="Zheng P.J."/>
            <person name="Li K.L."/>
            <person name="Liang Y.M."/>
            <person name="Chen X.F."/>
            <person name="Zhang C."/>
            <person name="Zhao X."/>
            <person name="He X."/>
            <person name="Zhang G.Q."/>
            <person name="Liu Z.J."/>
            <person name="Xu Q."/>
        </authorList>
    </citation>
    <scope>NUCLEOTIDE SEQUENCE [LARGE SCALE GENOMIC DNA]</scope>
    <source>
        <strain evidence="10">GZMU011</strain>
    </source>
</reference>
<comment type="caution">
    <text evidence="10">The sequence shown here is derived from an EMBL/GenBank/DDBJ whole genome shotgun (WGS) entry which is preliminary data.</text>
</comment>
<comment type="subcellular location">
    <subcellularLocation>
        <location evidence="1">Nucleus</location>
    </subcellularLocation>
</comment>
<dbReference type="GO" id="GO:0003677">
    <property type="term" value="F:DNA binding"/>
    <property type="evidence" value="ECO:0007669"/>
    <property type="project" value="UniProtKB-KW"/>
</dbReference>
<feature type="domain" description="Myb-like" evidence="8">
    <location>
        <begin position="40"/>
        <end position="92"/>
    </location>
</feature>
<evidence type="ECO:0000256" key="1">
    <source>
        <dbReference type="ARBA" id="ARBA00004123"/>
    </source>
</evidence>
<keyword evidence="5" id="KW-0804">Transcription</keyword>
<feature type="domain" description="Myb-like" evidence="8">
    <location>
        <begin position="93"/>
        <end position="143"/>
    </location>
</feature>
<organism evidence="10 11">
    <name type="scientific">Dendrobium thyrsiflorum</name>
    <name type="common">Pinecone-like raceme dendrobium</name>
    <name type="synonym">Orchid</name>
    <dbReference type="NCBI Taxonomy" id="117978"/>
    <lineage>
        <taxon>Eukaryota</taxon>
        <taxon>Viridiplantae</taxon>
        <taxon>Streptophyta</taxon>
        <taxon>Embryophyta</taxon>
        <taxon>Tracheophyta</taxon>
        <taxon>Spermatophyta</taxon>
        <taxon>Magnoliopsida</taxon>
        <taxon>Liliopsida</taxon>
        <taxon>Asparagales</taxon>
        <taxon>Orchidaceae</taxon>
        <taxon>Epidendroideae</taxon>
        <taxon>Malaxideae</taxon>
        <taxon>Dendrobiinae</taxon>
        <taxon>Dendrobium</taxon>
    </lineage>
</organism>
<dbReference type="SMART" id="SM00717">
    <property type="entry name" value="SANT"/>
    <property type="match status" value="2"/>
</dbReference>
<feature type="compositionally biased region" description="Polar residues" evidence="7">
    <location>
        <begin position="447"/>
        <end position="462"/>
    </location>
</feature>
<accession>A0ABD0VAB9</accession>
<keyword evidence="3" id="KW-0805">Transcription regulation</keyword>
<dbReference type="InterPro" id="IPR001005">
    <property type="entry name" value="SANT/Myb"/>
</dbReference>
<evidence type="ECO:0000313" key="10">
    <source>
        <dbReference type="EMBL" id="KAL0921940.1"/>
    </source>
</evidence>
<name>A0ABD0VAB9_DENTH</name>
<sequence length="462" mass="51856">MILFSLRSHNMNREKDDSDRIIAPNVQLESSLSGPSSAGETVLKKGPWTSSEDAILVEYMREHGERNWNAVQKSTGLRRSGKSCRLRWINHLRPNLKKGTFTPEEEKTIAHLHYYLGNKWAQMTAFLPGRTDNEIKNYWNSRIRKRQQTRLPLYSASELNYRVPGFTLNTNMYRCADRRGRKVLQGAMTDFLDIGFQPFVANPRTPSRSPLFRDISSTGLASQGLRSHTHGFNAGMKHAMQLMENVPQNRGIMAGGQRMFEQLPHGPDSANKNLLFLGYSKPGSHIQPNYNFSTSRPLTGTVKVELPSLQYPEPDSYSWQTFPPPPPPYEAIHTHFQSPLAVSTQPYFASPSSSLVETFVQGSHAMSPSWQQSAERRSNYPAIYPSNMPKNLTANISAADLEGLSDPYSHFYRSAVPQFSEFAPTSNISLDELPGSKGPAGPGALSRWNTGASRETQQPHSR</sequence>
<feature type="region of interest" description="Disordered" evidence="7">
    <location>
        <begin position="426"/>
        <end position="462"/>
    </location>
</feature>
<dbReference type="PROSITE" id="PS51294">
    <property type="entry name" value="HTH_MYB"/>
    <property type="match status" value="2"/>
</dbReference>
<gene>
    <name evidence="10" type="ORF">M5K25_005891</name>
</gene>
<proteinExistence type="predicted"/>
<dbReference type="InterPro" id="IPR009057">
    <property type="entry name" value="Homeodomain-like_sf"/>
</dbReference>
<dbReference type="GO" id="GO:0005634">
    <property type="term" value="C:nucleus"/>
    <property type="evidence" value="ECO:0007669"/>
    <property type="project" value="UniProtKB-SubCell"/>
</dbReference>
<dbReference type="Pfam" id="PF13921">
    <property type="entry name" value="Myb_DNA-bind_6"/>
    <property type="match status" value="1"/>
</dbReference>
<feature type="domain" description="HTH myb-type" evidence="9">
    <location>
        <begin position="97"/>
        <end position="147"/>
    </location>
</feature>
<dbReference type="InterPro" id="IPR017930">
    <property type="entry name" value="Myb_dom"/>
</dbReference>
<feature type="domain" description="HTH myb-type" evidence="9">
    <location>
        <begin position="43"/>
        <end position="96"/>
    </location>
</feature>
<dbReference type="Gene3D" id="1.10.10.60">
    <property type="entry name" value="Homeodomain-like"/>
    <property type="match status" value="2"/>
</dbReference>
<keyword evidence="6" id="KW-0539">Nucleus</keyword>
<keyword evidence="11" id="KW-1185">Reference proteome</keyword>
<evidence type="ECO:0000256" key="6">
    <source>
        <dbReference type="ARBA" id="ARBA00023242"/>
    </source>
</evidence>
<protein>
    <submittedName>
        <fullName evidence="10">Uncharacterized protein</fullName>
    </submittedName>
</protein>
<dbReference type="SUPFAM" id="SSF46689">
    <property type="entry name" value="Homeodomain-like"/>
    <property type="match status" value="1"/>
</dbReference>
<dbReference type="EMBL" id="JANQDX010000006">
    <property type="protein sequence ID" value="KAL0921940.1"/>
    <property type="molecule type" value="Genomic_DNA"/>
</dbReference>
<evidence type="ECO:0000256" key="2">
    <source>
        <dbReference type="ARBA" id="ARBA00022737"/>
    </source>
</evidence>
<dbReference type="AlphaFoldDB" id="A0ABD0VAB9"/>
<evidence type="ECO:0000313" key="11">
    <source>
        <dbReference type="Proteomes" id="UP001552299"/>
    </source>
</evidence>
<evidence type="ECO:0000256" key="7">
    <source>
        <dbReference type="SAM" id="MobiDB-lite"/>
    </source>
</evidence>
<dbReference type="PANTHER" id="PTHR47995">
    <property type="entry name" value="TRANSCRIPTION FACTOR MYB33-RELATED"/>
    <property type="match status" value="1"/>
</dbReference>
<evidence type="ECO:0000256" key="4">
    <source>
        <dbReference type="ARBA" id="ARBA00023125"/>
    </source>
</evidence>
<keyword evidence="4" id="KW-0238">DNA-binding</keyword>
<dbReference type="CDD" id="cd00167">
    <property type="entry name" value="SANT"/>
    <property type="match status" value="2"/>
</dbReference>
<evidence type="ECO:0000256" key="5">
    <source>
        <dbReference type="ARBA" id="ARBA00023163"/>
    </source>
</evidence>
<dbReference type="FunFam" id="1.10.10.60:FF:000001">
    <property type="entry name" value="MYB-related transcription factor"/>
    <property type="match status" value="1"/>
</dbReference>
<evidence type="ECO:0000256" key="3">
    <source>
        <dbReference type="ARBA" id="ARBA00023015"/>
    </source>
</evidence>
<evidence type="ECO:0000259" key="9">
    <source>
        <dbReference type="PROSITE" id="PS51294"/>
    </source>
</evidence>
<dbReference type="PANTHER" id="PTHR47995:SF18">
    <property type="entry name" value="TRANSCRIPTION FACTOR MYB65"/>
    <property type="match status" value="1"/>
</dbReference>
<dbReference type="PROSITE" id="PS50090">
    <property type="entry name" value="MYB_LIKE"/>
    <property type="match status" value="2"/>
</dbReference>
<evidence type="ECO:0000259" key="8">
    <source>
        <dbReference type="PROSITE" id="PS50090"/>
    </source>
</evidence>